<evidence type="ECO:0000313" key="2">
    <source>
        <dbReference type="Proteomes" id="UP000887565"/>
    </source>
</evidence>
<proteinExistence type="predicted"/>
<dbReference type="AlphaFoldDB" id="A0A915IEC3"/>
<reference evidence="3" key="1">
    <citation type="submission" date="2022-11" db="UniProtKB">
        <authorList>
            <consortium name="WormBaseParasite"/>
        </authorList>
    </citation>
    <scope>IDENTIFICATION</scope>
</reference>
<dbReference type="Proteomes" id="UP000887565">
    <property type="component" value="Unplaced"/>
</dbReference>
<feature type="region of interest" description="Disordered" evidence="1">
    <location>
        <begin position="1"/>
        <end position="20"/>
    </location>
</feature>
<accession>A0A915IEC3</accession>
<feature type="region of interest" description="Disordered" evidence="1">
    <location>
        <begin position="63"/>
        <end position="91"/>
    </location>
</feature>
<keyword evidence="2" id="KW-1185">Reference proteome</keyword>
<name>A0A915IEC3_ROMCU</name>
<dbReference type="WBParaSite" id="nRc.2.0.1.t12530-RA">
    <property type="protein sequence ID" value="nRc.2.0.1.t12530-RA"/>
    <property type="gene ID" value="nRc.2.0.1.g12530"/>
</dbReference>
<protein>
    <submittedName>
        <fullName evidence="3">Uncharacterized protein</fullName>
    </submittedName>
</protein>
<feature type="compositionally biased region" description="Low complexity" evidence="1">
    <location>
        <begin position="63"/>
        <end position="79"/>
    </location>
</feature>
<evidence type="ECO:0000256" key="1">
    <source>
        <dbReference type="SAM" id="MobiDB-lite"/>
    </source>
</evidence>
<evidence type="ECO:0000313" key="3">
    <source>
        <dbReference type="WBParaSite" id="nRc.2.0.1.t12530-RA"/>
    </source>
</evidence>
<organism evidence="2 3">
    <name type="scientific">Romanomermis culicivorax</name>
    <name type="common">Nematode worm</name>
    <dbReference type="NCBI Taxonomy" id="13658"/>
    <lineage>
        <taxon>Eukaryota</taxon>
        <taxon>Metazoa</taxon>
        <taxon>Ecdysozoa</taxon>
        <taxon>Nematoda</taxon>
        <taxon>Enoplea</taxon>
        <taxon>Dorylaimia</taxon>
        <taxon>Mermithida</taxon>
        <taxon>Mermithoidea</taxon>
        <taxon>Mermithidae</taxon>
        <taxon>Romanomermis</taxon>
    </lineage>
</organism>
<feature type="compositionally biased region" description="Polar residues" evidence="1">
    <location>
        <begin position="80"/>
        <end position="91"/>
    </location>
</feature>
<sequence>MKSPGPYLKDAHGPQSTHSDSRITGLMIIMIIPNLGTTCHAHPTMKKIAKLRLLSTSICARLQSTNPQPTNPSSASSSALKTNSDMMLQIT</sequence>